<dbReference type="CDD" id="cd07377">
    <property type="entry name" value="WHTH_GntR"/>
    <property type="match status" value="1"/>
</dbReference>
<dbReference type="Gene3D" id="1.10.10.10">
    <property type="entry name" value="Winged helix-like DNA-binding domain superfamily/Winged helix DNA-binding domain"/>
    <property type="match status" value="1"/>
</dbReference>
<organism evidence="6 7">
    <name type="scientific">Polaromonas aquatica</name>
    <dbReference type="NCBI Taxonomy" id="332657"/>
    <lineage>
        <taxon>Bacteria</taxon>
        <taxon>Pseudomonadati</taxon>
        <taxon>Pseudomonadota</taxon>
        <taxon>Betaproteobacteria</taxon>
        <taxon>Burkholderiales</taxon>
        <taxon>Comamonadaceae</taxon>
        <taxon>Polaromonas</taxon>
    </lineage>
</organism>
<evidence type="ECO:0000313" key="7">
    <source>
        <dbReference type="Proteomes" id="UP001596270"/>
    </source>
</evidence>
<name>A0ABW1U5D3_9BURK</name>
<dbReference type="Gene3D" id="1.20.120.530">
    <property type="entry name" value="GntR ligand-binding domain-like"/>
    <property type="match status" value="1"/>
</dbReference>
<dbReference type="SMART" id="SM00895">
    <property type="entry name" value="FCD"/>
    <property type="match status" value="1"/>
</dbReference>
<dbReference type="PANTHER" id="PTHR43537">
    <property type="entry name" value="TRANSCRIPTIONAL REGULATOR, GNTR FAMILY"/>
    <property type="match status" value="1"/>
</dbReference>
<proteinExistence type="predicted"/>
<dbReference type="InterPro" id="IPR011711">
    <property type="entry name" value="GntR_C"/>
</dbReference>
<feature type="compositionally biased region" description="Basic and acidic residues" evidence="4">
    <location>
        <begin position="240"/>
        <end position="249"/>
    </location>
</feature>
<feature type="domain" description="HTH gntR-type" evidence="5">
    <location>
        <begin position="2"/>
        <end position="69"/>
    </location>
</feature>
<evidence type="ECO:0000259" key="5">
    <source>
        <dbReference type="PROSITE" id="PS50949"/>
    </source>
</evidence>
<dbReference type="InterPro" id="IPR036388">
    <property type="entry name" value="WH-like_DNA-bd_sf"/>
</dbReference>
<accession>A0ABW1U5D3</accession>
<dbReference type="SUPFAM" id="SSF46785">
    <property type="entry name" value="Winged helix' DNA-binding domain"/>
    <property type="match status" value="1"/>
</dbReference>
<keyword evidence="7" id="KW-1185">Reference proteome</keyword>
<dbReference type="InterPro" id="IPR036390">
    <property type="entry name" value="WH_DNA-bd_sf"/>
</dbReference>
<dbReference type="PANTHER" id="PTHR43537:SF51">
    <property type="entry name" value="HTH-TYPE TRANSCRIPTIONAL REGULATOR LGOR-RELATED"/>
    <property type="match status" value="1"/>
</dbReference>
<feature type="region of interest" description="Disordered" evidence="4">
    <location>
        <begin position="228"/>
        <end position="249"/>
    </location>
</feature>
<dbReference type="PRINTS" id="PR00035">
    <property type="entry name" value="HTHGNTR"/>
</dbReference>
<dbReference type="Proteomes" id="UP001596270">
    <property type="component" value="Unassembled WGS sequence"/>
</dbReference>
<evidence type="ECO:0000256" key="2">
    <source>
        <dbReference type="ARBA" id="ARBA00023125"/>
    </source>
</evidence>
<comment type="caution">
    <text evidence="6">The sequence shown here is derived from an EMBL/GenBank/DDBJ whole genome shotgun (WGS) entry which is preliminary data.</text>
</comment>
<protein>
    <submittedName>
        <fullName evidence="6">GntR family transcriptional regulator</fullName>
    </submittedName>
</protein>
<keyword evidence="1" id="KW-0805">Transcription regulation</keyword>
<dbReference type="Pfam" id="PF00392">
    <property type="entry name" value="GntR"/>
    <property type="match status" value="1"/>
</dbReference>
<keyword evidence="2" id="KW-0238">DNA-binding</keyword>
<evidence type="ECO:0000256" key="4">
    <source>
        <dbReference type="SAM" id="MobiDB-lite"/>
    </source>
</evidence>
<dbReference type="InterPro" id="IPR008920">
    <property type="entry name" value="TF_FadR/GntR_C"/>
</dbReference>
<evidence type="ECO:0000256" key="3">
    <source>
        <dbReference type="ARBA" id="ARBA00023163"/>
    </source>
</evidence>
<evidence type="ECO:0000313" key="6">
    <source>
        <dbReference type="EMBL" id="MFC6283881.1"/>
    </source>
</evidence>
<dbReference type="RefSeq" id="WP_371439650.1">
    <property type="nucleotide sequence ID" value="NZ_JBHSRS010000084.1"/>
</dbReference>
<dbReference type="PROSITE" id="PS50949">
    <property type="entry name" value="HTH_GNTR"/>
    <property type="match status" value="1"/>
</dbReference>
<gene>
    <name evidence="6" type="ORF">ACFQND_21850</name>
</gene>
<sequence length="249" mass="26987">MSSQIDYTTDELRRKILTGEVAPGERMVELELSAQLSVSRTPIRIALGELEKEGLLERLPTRGFRVRRFTVDEVANAVDVRGVLEGMAARQAAERGIGPDTLAELQACVDEGRLLLQKAQAAGHVIDAARWVPMNARFHGALVQAAGNSTLGSALAHVSKTPMAGAGALSLNGVLPLLEYQFIQRAQSDHEDVLAALLAGEGARAESLMREHAHRSRNNKRELMLRMQQPVASKKALKTASERQKSAGI</sequence>
<evidence type="ECO:0000256" key="1">
    <source>
        <dbReference type="ARBA" id="ARBA00023015"/>
    </source>
</evidence>
<reference evidence="7" key="1">
    <citation type="journal article" date="2019" name="Int. J. Syst. Evol. Microbiol.">
        <title>The Global Catalogue of Microorganisms (GCM) 10K type strain sequencing project: providing services to taxonomists for standard genome sequencing and annotation.</title>
        <authorList>
            <consortium name="The Broad Institute Genomics Platform"/>
            <consortium name="The Broad Institute Genome Sequencing Center for Infectious Disease"/>
            <person name="Wu L."/>
            <person name="Ma J."/>
        </authorList>
    </citation>
    <scope>NUCLEOTIDE SEQUENCE [LARGE SCALE GENOMIC DNA]</scope>
    <source>
        <strain evidence="7">CCUG 39402</strain>
    </source>
</reference>
<dbReference type="SMART" id="SM00345">
    <property type="entry name" value="HTH_GNTR"/>
    <property type="match status" value="1"/>
</dbReference>
<dbReference type="EMBL" id="JBHSRS010000084">
    <property type="protein sequence ID" value="MFC6283881.1"/>
    <property type="molecule type" value="Genomic_DNA"/>
</dbReference>
<dbReference type="SUPFAM" id="SSF48008">
    <property type="entry name" value="GntR ligand-binding domain-like"/>
    <property type="match status" value="1"/>
</dbReference>
<dbReference type="InterPro" id="IPR000524">
    <property type="entry name" value="Tscrpt_reg_HTH_GntR"/>
</dbReference>
<dbReference type="Pfam" id="PF07729">
    <property type="entry name" value="FCD"/>
    <property type="match status" value="1"/>
</dbReference>
<keyword evidence="3" id="KW-0804">Transcription</keyword>